<evidence type="ECO:0000313" key="2">
    <source>
        <dbReference type="EMBL" id="MBC8610477.1"/>
    </source>
</evidence>
<dbReference type="InterPro" id="IPR002852">
    <property type="entry name" value="UPF0251"/>
</dbReference>
<dbReference type="PANTHER" id="PTHR37478:SF2">
    <property type="entry name" value="UPF0251 PROTEIN TK0562"/>
    <property type="match status" value="1"/>
</dbReference>
<organism evidence="2 3">
    <name type="scientific">Massiliimalia timonensis</name>
    <dbReference type="NCBI Taxonomy" id="1987501"/>
    <lineage>
        <taxon>Bacteria</taxon>
        <taxon>Bacillati</taxon>
        <taxon>Bacillota</taxon>
        <taxon>Clostridia</taxon>
        <taxon>Eubacteriales</taxon>
        <taxon>Oscillospiraceae</taxon>
        <taxon>Massiliimalia</taxon>
    </lineage>
</organism>
<comment type="caution">
    <text evidence="2">The sequence shown here is derived from an EMBL/GenBank/DDBJ whole genome shotgun (WGS) entry which is preliminary data.</text>
</comment>
<sequence>MPGITKNRKICYIPESKVFRPDNQTKASVALTFDEIEAVRLADLEMLDQDTAAERMEISRATFQRILHSAHRNIADALINGKIIEIKGGKYVVADNHCQCDTSCLNCRFEERK</sequence>
<dbReference type="OrthoDB" id="280278at2"/>
<dbReference type="PANTHER" id="PTHR37478">
    <property type="match status" value="1"/>
</dbReference>
<dbReference type="RefSeq" id="WP_093989517.1">
    <property type="nucleotide sequence ID" value="NZ_FYDD01000004.1"/>
</dbReference>
<evidence type="ECO:0000313" key="3">
    <source>
        <dbReference type="Proteomes" id="UP000632659"/>
    </source>
</evidence>
<dbReference type="Proteomes" id="UP000632659">
    <property type="component" value="Unassembled WGS sequence"/>
</dbReference>
<evidence type="ECO:0000256" key="1">
    <source>
        <dbReference type="ARBA" id="ARBA00009350"/>
    </source>
</evidence>
<dbReference type="Pfam" id="PF02001">
    <property type="entry name" value="DUF134"/>
    <property type="match status" value="1"/>
</dbReference>
<gene>
    <name evidence="2" type="ORF">H8702_04990</name>
</gene>
<dbReference type="AlphaFoldDB" id="A0A8J6PAS6"/>
<proteinExistence type="inferred from homology"/>
<protein>
    <submittedName>
        <fullName evidence="2">DUF134 domain-containing protein</fullName>
    </submittedName>
</protein>
<dbReference type="EMBL" id="JACRTL010000002">
    <property type="protein sequence ID" value="MBC8610477.1"/>
    <property type="molecule type" value="Genomic_DNA"/>
</dbReference>
<name>A0A8J6PAS6_9FIRM</name>
<reference evidence="2" key="1">
    <citation type="submission" date="2020-08" db="EMBL/GenBank/DDBJ databases">
        <title>Genome public.</title>
        <authorList>
            <person name="Liu C."/>
            <person name="Sun Q."/>
        </authorList>
    </citation>
    <scope>NUCLEOTIDE SEQUENCE</scope>
    <source>
        <strain evidence="2">NSJ-15</strain>
    </source>
</reference>
<accession>A0A8J6PAS6</accession>
<comment type="similarity">
    <text evidence="1">Belongs to the UPF0251 family.</text>
</comment>
<keyword evidence="3" id="KW-1185">Reference proteome</keyword>